<organism evidence="1 2">
    <name type="scientific">Solimicrobium silvestre</name>
    <dbReference type="NCBI Taxonomy" id="2099400"/>
    <lineage>
        <taxon>Bacteria</taxon>
        <taxon>Pseudomonadati</taxon>
        <taxon>Pseudomonadota</taxon>
        <taxon>Betaproteobacteria</taxon>
        <taxon>Burkholderiales</taxon>
        <taxon>Oxalobacteraceae</taxon>
        <taxon>Solimicrobium</taxon>
    </lineage>
</organism>
<dbReference type="Gene3D" id="2.130.10.10">
    <property type="entry name" value="YVTN repeat-like/Quinoprotein amine dehydrogenase"/>
    <property type="match status" value="2"/>
</dbReference>
<accession>A0A2S9GYJ8</accession>
<gene>
    <name evidence="1" type="ORF">S2091_2513</name>
</gene>
<protein>
    <recommendedName>
        <fullName evidence="3">Photosynthesis system II assembly factor Ycf48/Hcf136-like domain-containing protein</fullName>
    </recommendedName>
</protein>
<dbReference type="CDD" id="cd15482">
    <property type="entry name" value="Sialidase_non-viral"/>
    <property type="match status" value="1"/>
</dbReference>
<dbReference type="PANTHER" id="PTHR47199">
    <property type="entry name" value="PHOTOSYSTEM II STABILITY/ASSEMBLY FACTOR HCF136, CHLOROPLASTIC"/>
    <property type="match status" value="1"/>
</dbReference>
<sequence>MQIKLIKEDQKGTSFTPAQMSARHPWRVLSSMLLLCACISAPLTYAHPLTAQENAQWFKLPTEVYKGKQDDIFFIDPQTGFYGNGAGKIFKTTDGGQHWALVLNKPGTYVRALGFVDAQLGFAGNIGTEYFPGVTDTTPLYRTVDGGANWAPVTGMSGPEVKGLCAIDILKTSFINAGVLEHRTMVHAGGRVGGPAYLMRSLDGGSTWKSIDMNAHLASITDVKFFDEMNGMVVGGDDADIERSHAVVVSTRDGGETWQRAFTSSRMFELAWKVAFPSRNVGYVTVQDYNPDKTVTQRVVGKSVDGGKSWQEIPLADDFAVNEFGVGFADELTGWVGTSTSGFATTDGGKSWQRVNMGRAINKIRIVPDGEHYVGYAIGVEVFKFGTPPEGTHP</sequence>
<evidence type="ECO:0008006" key="3">
    <source>
        <dbReference type="Google" id="ProtNLM"/>
    </source>
</evidence>
<dbReference type="RefSeq" id="WP_133166906.1">
    <property type="nucleotide sequence ID" value="NZ_PUGF01000011.1"/>
</dbReference>
<dbReference type="Proteomes" id="UP000237839">
    <property type="component" value="Unassembled WGS sequence"/>
</dbReference>
<proteinExistence type="predicted"/>
<dbReference type="EMBL" id="PUGF01000011">
    <property type="protein sequence ID" value="PRC92783.1"/>
    <property type="molecule type" value="Genomic_DNA"/>
</dbReference>
<evidence type="ECO:0000313" key="2">
    <source>
        <dbReference type="Proteomes" id="UP000237839"/>
    </source>
</evidence>
<reference evidence="1 2" key="1">
    <citation type="submission" date="2018-02" db="EMBL/GenBank/DDBJ databases">
        <title>Solimicrobium silvestre gen. nov., sp. nov., isolated from alpine forest soil.</title>
        <authorList>
            <person name="Margesin R."/>
            <person name="Albuquerque L."/>
            <person name="Zhang D.-C."/>
            <person name="Froufe H.J.C."/>
            <person name="Severino R."/>
            <person name="Roxo I."/>
            <person name="Egas C."/>
            <person name="Da Costa M.S."/>
        </authorList>
    </citation>
    <scope>NUCLEOTIDE SEQUENCE [LARGE SCALE GENOMIC DNA]</scope>
    <source>
        <strain evidence="1 2">S20-91</strain>
    </source>
</reference>
<dbReference type="AlphaFoldDB" id="A0A2S9GYJ8"/>
<dbReference type="OrthoDB" id="9813892at2"/>
<evidence type="ECO:0000313" key="1">
    <source>
        <dbReference type="EMBL" id="PRC92783.1"/>
    </source>
</evidence>
<name>A0A2S9GYJ8_9BURK</name>
<dbReference type="InterPro" id="IPR015943">
    <property type="entry name" value="WD40/YVTN_repeat-like_dom_sf"/>
</dbReference>
<dbReference type="SUPFAM" id="SSF110296">
    <property type="entry name" value="Oligoxyloglucan reducing end-specific cellobiohydrolase"/>
    <property type="match status" value="1"/>
</dbReference>
<dbReference type="SUPFAM" id="SSF50939">
    <property type="entry name" value="Sialidases"/>
    <property type="match status" value="1"/>
</dbReference>
<comment type="caution">
    <text evidence="1">The sequence shown here is derived from an EMBL/GenBank/DDBJ whole genome shotgun (WGS) entry which is preliminary data.</text>
</comment>
<dbReference type="PANTHER" id="PTHR47199:SF2">
    <property type="entry name" value="PHOTOSYSTEM II STABILITY_ASSEMBLY FACTOR HCF136, CHLOROPLASTIC"/>
    <property type="match status" value="1"/>
</dbReference>
<dbReference type="InterPro" id="IPR036278">
    <property type="entry name" value="Sialidase_sf"/>
</dbReference>
<keyword evidence="2" id="KW-1185">Reference proteome</keyword>